<comment type="caution">
    <text evidence="2">The sequence shown here is derived from an EMBL/GenBank/DDBJ whole genome shotgun (WGS) entry which is preliminary data.</text>
</comment>
<keyword evidence="1" id="KW-0732">Signal</keyword>
<organism evidence="2 3">
    <name type="scientific">Halocaridina rubra</name>
    <name type="common">Hawaiian red shrimp</name>
    <dbReference type="NCBI Taxonomy" id="373956"/>
    <lineage>
        <taxon>Eukaryota</taxon>
        <taxon>Metazoa</taxon>
        <taxon>Ecdysozoa</taxon>
        <taxon>Arthropoda</taxon>
        <taxon>Crustacea</taxon>
        <taxon>Multicrustacea</taxon>
        <taxon>Malacostraca</taxon>
        <taxon>Eumalacostraca</taxon>
        <taxon>Eucarida</taxon>
        <taxon>Decapoda</taxon>
        <taxon>Pleocyemata</taxon>
        <taxon>Caridea</taxon>
        <taxon>Atyoidea</taxon>
        <taxon>Atyidae</taxon>
        <taxon>Halocaridina</taxon>
    </lineage>
</organism>
<name>A0AAN8ZX16_HALRR</name>
<reference evidence="2 3" key="1">
    <citation type="submission" date="2023-11" db="EMBL/GenBank/DDBJ databases">
        <title>Halocaridina rubra genome assembly.</title>
        <authorList>
            <person name="Smith C."/>
        </authorList>
    </citation>
    <scope>NUCLEOTIDE SEQUENCE [LARGE SCALE GENOMIC DNA]</scope>
    <source>
        <strain evidence="2">EP-1</strain>
        <tissue evidence="2">Whole</tissue>
    </source>
</reference>
<feature type="chain" id="PRO_5042897266" evidence="1">
    <location>
        <begin position="21"/>
        <end position="60"/>
    </location>
</feature>
<dbReference type="Proteomes" id="UP001381693">
    <property type="component" value="Unassembled WGS sequence"/>
</dbReference>
<keyword evidence="3" id="KW-1185">Reference proteome</keyword>
<evidence type="ECO:0000313" key="3">
    <source>
        <dbReference type="Proteomes" id="UP001381693"/>
    </source>
</evidence>
<dbReference type="EMBL" id="JAXCGZ010018985">
    <property type="protein sequence ID" value="KAK7066893.1"/>
    <property type="molecule type" value="Genomic_DNA"/>
</dbReference>
<proteinExistence type="predicted"/>
<accession>A0AAN8ZX16</accession>
<protein>
    <submittedName>
        <fullName evidence="2">Uncharacterized protein</fullName>
    </submittedName>
</protein>
<evidence type="ECO:0000256" key="1">
    <source>
        <dbReference type="SAM" id="SignalP"/>
    </source>
</evidence>
<dbReference type="AlphaFoldDB" id="A0AAN8ZX16"/>
<feature type="signal peptide" evidence="1">
    <location>
        <begin position="1"/>
        <end position="20"/>
    </location>
</feature>
<evidence type="ECO:0000313" key="2">
    <source>
        <dbReference type="EMBL" id="KAK7066893.1"/>
    </source>
</evidence>
<gene>
    <name evidence="2" type="ORF">SK128_027098</name>
</gene>
<sequence>MACSLFSFAVVACAAVVISAEPAGYGYGPPPCYPKTEYVTKYQTKIEKRIRKRALLGDED</sequence>